<dbReference type="AlphaFoldDB" id="A0A2M7GB82"/>
<evidence type="ECO:0000313" key="2">
    <source>
        <dbReference type="Proteomes" id="UP000231019"/>
    </source>
</evidence>
<dbReference type="Gene3D" id="1.25.40.10">
    <property type="entry name" value="Tetratricopeptide repeat domain"/>
    <property type="match status" value="1"/>
</dbReference>
<dbReference type="InterPro" id="IPR019734">
    <property type="entry name" value="TPR_rpt"/>
</dbReference>
<protein>
    <submittedName>
        <fullName evidence="1">Uncharacterized protein</fullName>
    </submittedName>
</protein>
<evidence type="ECO:0000313" key="1">
    <source>
        <dbReference type="EMBL" id="PIW19198.1"/>
    </source>
</evidence>
<organism evidence="1 2">
    <name type="scientific">bacterium (Candidatus Blackallbacteria) CG17_big_fil_post_rev_8_21_14_2_50_48_46</name>
    <dbReference type="NCBI Taxonomy" id="2014261"/>
    <lineage>
        <taxon>Bacteria</taxon>
        <taxon>Candidatus Blackallbacteria</taxon>
    </lineage>
</organism>
<dbReference type="SUPFAM" id="SSF48452">
    <property type="entry name" value="TPR-like"/>
    <property type="match status" value="1"/>
</dbReference>
<name>A0A2M7GB82_9BACT</name>
<dbReference type="InterPro" id="IPR011990">
    <property type="entry name" value="TPR-like_helical_dom_sf"/>
</dbReference>
<sequence>MSEELRIQQAQNEAIQREADAEKKYEKATYKFELGDLDEALMLLRTCISLCPGSWKYHYNIAYLYWRKDLIEVAINHYKLFLKYAPETDKDREIIEGRIKYLEGEVKKRRQIR</sequence>
<dbReference type="SMART" id="SM00028">
    <property type="entry name" value="TPR"/>
    <property type="match status" value="2"/>
</dbReference>
<dbReference type="EMBL" id="PFFQ01000005">
    <property type="protein sequence ID" value="PIW19198.1"/>
    <property type="molecule type" value="Genomic_DNA"/>
</dbReference>
<proteinExistence type="predicted"/>
<dbReference type="Proteomes" id="UP000231019">
    <property type="component" value="Unassembled WGS sequence"/>
</dbReference>
<gene>
    <name evidence="1" type="ORF">COW36_01945</name>
</gene>
<comment type="caution">
    <text evidence="1">The sequence shown here is derived from an EMBL/GenBank/DDBJ whole genome shotgun (WGS) entry which is preliminary data.</text>
</comment>
<dbReference type="Pfam" id="PF13181">
    <property type="entry name" value="TPR_8"/>
    <property type="match status" value="2"/>
</dbReference>
<reference evidence="1 2" key="1">
    <citation type="submission" date="2017-09" db="EMBL/GenBank/DDBJ databases">
        <title>Depth-based differentiation of microbial function through sediment-hosted aquifers and enrichment of novel symbionts in the deep terrestrial subsurface.</title>
        <authorList>
            <person name="Probst A.J."/>
            <person name="Ladd B."/>
            <person name="Jarett J.K."/>
            <person name="Geller-Mcgrath D.E."/>
            <person name="Sieber C.M."/>
            <person name="Emerson J.B."/>
            <person name="Anantharaman K."/>
            <person name="Thomas B.C."/>
            <person name="Malmstrom R."/>
            <person name="Stieglmeier M."/>
            <person name="Klingl A."/>
            <person name="Woyke T."/>
            <person name="Ryan C.M."/>
            <person name="Banfield J.F."/>
        </authorList>
    </citation>
    <scope>NUCLEOTIDE SEQUENCE [LARGE SCALE GENOMIC DNA]</scope>
    <source>
        <strain evidence="1">CG17_big_fil_post_rev_8_21_14_2_50_48_46</strain>
    </source>
</reference>
<accession>A0A2M7GB82</accession>